<dbReference type="AlphaFoldDB" id="A0A9X1II05"/>
<accession>A0A9X1II05</accession>
<reference evidence="1" key="1">
    <citation type="submission" date="2021-10" db="EMBL/GenBank/DDBJ databases">
        <title>Roseicella aerolatum sp. nov., isolated from aerosols of e-waste dismantling site.</title>
        <authorList>
            <person name="Qin T."/>
        </authorList>
    </citation>
    <scope>NUCLEOTIDE SEQUENCE</scope>
    <source>
        <strain evidence="1">GB24</strain>
    </source>
</reference>
<dbReference type="EMBL" id="JAJAQI010000070">
    <property type="protein sequence ID" value="MCB4825186.1"/>
    <property type="molecule type" value="Genomic_DNA"/>
</dbReference>
<gene>
    <name evidence="1" type="ORF">LHA35_26030</name>
</gene>
<protein>
    <submittedName>
        <fullName evidence="1">Uncharacterized protein</fullName>
    </submittedName>
</protein>
<name>A0A9X1II05_9PROT</name>
<dbReference type="Proteomes" id="UP001139311">
    <property type="component" value="Unassembled WGS sequence"/>
</dbReference>
<evidence type="ECO:0000313" key="2">
    <source>
        <dbReference type="Proteomes" id="UP001139311"/>
    </source>
</evidence>
<proteinExistence type="predicted"/>
<sequence length="221" mass="23046">MAPDLLAAFVAEYTAEWNKMAAEVGAAGERHRRELQGIERQLANLFDAIAGGLQSAALQARLSALETRKAELEALVAATPPTLPALRPNLAEVYRAQVEALHRAIAAGDTPDALEAARALIDRVLIHPPEDGGGPAGVELVGDLLNMLRAAGLDEAGEQDAHASGVLTLFVSSVKEGPGGQHPPDRLMRPVRGCDQPQAVAVIAGIRIPDAASSATRAQVS</sequence>
<keyword evidence="2" id="KW-1185">Reference proteome</keyword>
<evidence type="ECO:0000313" key="1">
    <source>
        <dbReference type="EMBL" id="MCB4825186.1"/>
    </source>
</evidence>
<organism evidence="1 2">
    <name type="scientific">Roseicella aerolata</name>
    <dbReference type="NCBI Taxonomy" id="2883479"/>
    <lineage>
        <taxon>Bacteria</taxon>
        <taxon>Pseudomonadati</taxon>
        <taxon>Pseudomonadota</taxon>
        <taxon>Alphaproteobacteria</taxon>
        <taxon>Acetobacterales</taxon>
        <taxon>Roseomonadaceae</taxon>
        <taxon>Roseicella</taxon>
    </lineage>
</organism>
<comment type="caution">
    <text evidence="1">The sequence shown here is derived from an EMBL/GenBank/DDBJ whole genome shotgun (WGS) entry which is preliminary data.</text>
</comment>
<dbReference type="RefSeq" id="WP_226613919.1">
    <property type="nucleotide sequence ID" value="NZ_JAJAQI010000070.1"/>
</dbReference>